<dbReference type="EMBL" id="MGIV01000012">
    <property type="protein sequence ID" value="OGM94622.1"/>
    <property type="molecule type" value="Genomic_DNA"/>
</dbReference>
<evidence type="ECO:0000313" key="11">
    <source>
        <dbReference type="Proteomes" id="UP000179057"/>
    </source>
</evidence>
<comment type="caution">
    <text evidence="10">The sequence shown here is derived from an EMBL/GenBank/DDBJ whole genome shotgun (WGS) entry which is preliminary data.</text>
</comment>
<dbReference type="Pfam" id="PF02687">
    <property type="entry name" value="FtsX"/>
    <property type="match status" value="1"/>
</dbReference>
<evidence type="ECO:0000256" key="1">
    <source>
        <dbReference type="ARBA" id="ARBA00004651"/>
    </source>
</evidence>
<organism evidence="10 11">
    <name type="scientific">Candidatus Wolfebacteria bacterium RIFOXYD1_FULL_48_65</name>
    <dbReference type="NCBI Taxonomy" id="1802561"/>
    <lineage>
        <taxon>Bacteria</taxon>
        <taxon>Candidatus Wolfeibacteriota</taxon>
    </lineage>
</organism>
<dbReference type="Proteomes" id="UP000179057">
    <property type="component" value="Unassembled WGS sequence"/>
</dbReference>
<feature type="transmembrane region" description="Helical" evidence="7">
    <location>
        <begin position="409"/>
        <end position="433"/>
    </location>
</feature>
<keyword evidence="5 7" id="KW-0472">Membrane</keyword>
<dbReference type="InterPro" id="IPR050250">
    <property type="entry name" value="Macrolide_Exporter_MacB"/>
</dbReference>
<feature type="transmembrane region" description="Helical" evidence="7">
    <location>
        <begin position="320"/>
        <end position="345"/>
    </location>
</feature>
<evidence type="ECO:0008006" key="12">
    <source>
        <dbReference type="Google" id="ProtNLM"/>
    </source>
</evidence>
<evidence type="ECO:0000256" key="6">
    <source>
        <dbReference type="ARBA" id="ARBA00038076"/>
    </source>
</evidence>
<protein>
    <recommendedName>
        <fullName evidence="12">Multidrug ABC transporter substrate-binding protein</fullName>
    </recommendedName>
</protein>
<dbReference type="Pfam" id="PF12704">
    <property type="entry name" value="MacB_PCD"/>
    <property type="match status" value="1"/>
</dbReference>
<comment type="subcellular location">
    <subcellularLocation>
        <location evidence="1">Cell membrane</location>
        <topology evidence="1">Multi-pass membrane protein</topology>
    </subcellularLocation>
</comment>
<comment type="similarity">
    <text evidence="6">Belongs to the ABC-4 integral membrane protein family.</text>
</comment>
<sequence>MKRIVIPIRQPADEESVAIKSYRSLDKLGMTKDTTHTMTNNDRIKTAYEGVIMHRSRSLLTILGIVIGITSIILILAIGASAQELVLREVQTFGPKNVFVLPGKQPEGFSGFAGSIMNDSLQERDVTALRRKENVPDAAVVMPYMEGSVTATYRSQLFGGALLGGEKDIFRLFQLELADGEIFSDEDVAQQAGVVILGTRVAEKLFDTEDPIGKHIKIKDKNYRVIGVLRKKGQGAAAAYDDAFIMPYTTVQQYVMGVHYISHIIVEAKTEGSIPAMVRDIKTTMRESHDIKDTTKDDFYTMTMEDAAALFTTITDVLTILLTAIAAISLIVGGVGIMNIMFVSVTERTREIGLRKAVGATDQDILRQFLFEALILTLTGAIIGIMIGWGGGIVITFILGATYGMDFNFFFPFQGALIGVIVAMTIGFIFGIFPARQAARKSPMEALRAE</sequence>
<evidence type="ECO:0000256" key="2">
    <source>
        <dbReference type="ARBA" id="ARBA00022475"/>
    </source>
</evidence>
<feature type="transmembrane region" description="Helical" evidence="7">
    <location>
        <begin position="59"/>
        <end position="82"/>
    </location>
</feature>
<dbReference type="GO" id="GO:0022857">
    <property type="term" value="F:transmembrane transporter activity"/>
    <property type="evidence" value="ECO:0007669"/>
    <property type="project" value="TreeGrafter"/>
</dbReference>
<dbReference type="PANTHER" id="PTHR30572">
    <property type="entry name" value="MEMBRANE COMPONENT OF TRANSPORTER-RELATED"/>
    <property type="match status" value="1"/>
</dbReference>
<keyword evidence="2" id="KW-1003">Cell membrane</keyword>
<evidence type="ECO:0000259" key="8">
    <source>
        <dbReference type="Pfam" id="PF02687"/>
    </source>
</evidence>
<evidence type="ECO:0000256" key="3">
    <source>
        <dbReference type="ARBA" id="ARBA00022692"/>
    </source>
</evidence>
<evidence type="ECO:0000256" key="5">
    <source>
        <dbReference type="ARBA" id="ARBA00023136"/>
    </source>
</evidence>
<evidence type="ECO:0000313" key="10">
    <source>
        <dbReference type="EMBL" id="OGM94622.1"/>
    </source>
</evidence>
<gene>
    <name evidence="10" type="ORF">A2610_01425</name>
</gene>
<feature type="domain" description="MacB-like periplasmic core" evidence="9">
    <location>
        <begin position="58"/>
        <end position="283"/>
    </location>
</feature>
<keyword evidence="4 7" id="KW-1133">Transmembrane helix</keyword>
<name>A0A1F8E1F3_9BACT</name>
<proteinExistence type="inferred from homology"/>
<dbReference type="AlphaFoldDB" id="A0A1F8E1F3"/>
<evidence type="ECO:0000256" key="4">
    <source>
        <dbReference type="ARBA" id="ARBA00022989"/>
    </source>
</evidence>
<evidence type="ECO:0000259" key="9">
    <source>
        <dbReference type="Pfam" id="PF12704"/>
    </source>
</evidence>
<keyword evidence="3 7" id="KW-0812">Transmembrane</keyword>
<reference evidence="10 11" key="1">
    <citation type="journal article" date="2016" name="Nat. Commun.">
        <title>Thousands of microbial genomes shed light on interconnected biogeochemical processes in an aquifer system.</title>
        <authorList>
            <person name="Anantharaman K."/>
            <person name="Brown C.T."/>
            <person name="Hug L.A."/>
            <person name="Sharon I."/>
            <person name="Castelle C.J."/>
            <person name="Probst A.J."/>
            <person name="Thomas B.C."/>
            <person name="Singh A."/>
            <person name="Wilkins M.J."/>
            <person name="Karaoz U."/>
            <person name="Brodie E.L."/>
            <person name="Williams K.H."/>
            <person name="Hubbard S.S."/>
            <person name="Banfield J.F."/>
        </authorList>
    </citation>
    <scope>NUCLEOTIDE SEQUENCE [LARGE SCALE GENOMIC DNA]</scope>
</reference>
<feature type="transmembrane region" description="Helical" evidence="7">
    <location>
        <begin position="373"/>
        <end position="403"/>
    </location>
</feature>
<dbReference type="GO" id="GO:0005886">
    <property type="term" value="C:plasma membrane"/>
    <property type="evidence" value="ECO:0007669"/>
    <property type="project" value="UniProtKB-SubCell"/>
</dbReference>
<dbReference type="InterPro" id="IPR025857">
    <property type="entry name" value="MacB_PCD"/>
</dbReference>
<feature type="domain" description="ABC3 transporter permease C-terminal" evidence="8">
    <location>
        <begin position="324"/>
        <end position="443"/>
    </location>
</feature>
<accession>A0A1F8E1F3</accession>
<dbReference type="InterPro" id="IPR003838">
    <property type="entry name" value="ABC3_permease_C"/>
</dbReference>
<dbReference type="PANTHER" id="PTHR30572:SF4">
    <property type="entry name" value="ABC TRANSPORTER PERMEASE YTRF"/>
    <property type="match status" value="1"/>
</dbReference>
<evidence type="ECO:0000256" key="7">
    <source>
        <dbReference type="SAM" id="Phobius"/>
    </source>
</evidence>